<reference evidence="2" key="1">
    <citation type="submission" date="2021-01" db="EMBL/GenBank/DDBJ databases">
        <authorList>
            <person name="Corre E."/>
            <person name="Pelletier E."/>
            <person name="Niang G."/>
            <person name="Scheremetjew M."/>
            <person name="Finn R."/>
            <person name="Kale V."/>
            <person name="Holt S."/>
            <person name="Cochrane G."/>
            <person name="Meng A."/>
            <person name="Brown T."/>
            <person name="Cohen L."/>
        </authorList>
    </citation>
    <scope>NUCLEOTIDE SEQUENCE</scope>
    <source>
        <strain evidence="2">Pbaha01</strain>
    </source>
</reference>
<evidence type="ECO:0000256" key="1">
    <source>
        <dbReference type="SAM" id="MobiDB-lite"/>
    </source>
</evidence>
<gene>
    <name evidence="2" type="ORF">PBAH0796_LOCUS17008</name>
</gene>
<organism evidence="2">
    <name type="scientific">Pyrodinium bahamense</name>
    <dbReference type="NCBI Taxonomy" id="73915"/>
    <lineage>
        <taxon>Eukaryota</taxon>
        <taxon>Sar</taxon>
        <taxon>Alveolata</taxon>
        <taxon>Dinophyceae</taxon>
        <taxon>Gonyaulacales</taxon>
        <taxon>Pyrocystaceae</taxon>
        <taxon>Pyrodinium</taxon>
    </lineage>
</organism>
<evidence type="ECO:0000313" key="2">
    <source>
        <dbReference type="EMBL" id="CAD8364711.1"/>
    </source>
</evidence>
<dbReference type="AlphaFoldDB" id="A0A7S0AIT4"/>
<protein>
    <submittedName>
        <fullName evidence="2">Uncharacterized protein</fullName>
    </submittedName>
</protein>
<sequence>MEGTMAELFQRFAGGGRECSLFDGPVSTKVDALAVCHEVRCVQLAPGERTCASFRVLGRHGREDVPGPPGEPQELPSLRLDEVVLLRVWAALGEEPAAPDVERRACGEARIPLRHIVTRCDGLLYRTWIALDSPGLCDSMASMGHVSPASDGEAFDQALSNACRQAFQPKACITICKAEDLGSSRQALWTVEASQKERIARWGALLRSQKQHVLLSTTQHLHSMQAHRDRQPQVELQLQELEGQARAQAQEHEALRERLQSRQEALQLERELARSGRRRSSLRELEEKAARQLEESRELAESAAERAARRSREAEVAAEAERQRALGDRLRQELEVLEEELASIRQEAKDKMEAADANIRVLRGKREDAARLAEQQKAENLRMLQEVDQLRKDKVNLAEQKEELMKIVEDLHQTCDTHGLTAGTDAIHSITHYRFP</sequence>
<dbReference type="EMBL" id="HBEG01027997">
    <property type="protein sequence ID" value="CAD8364711.1"/>
    <property type="molecule type" value="Transcribed_RNA"/>
</dbReference>
<proteinExistence type="predicted"/>
<accession>A0A7S0AIT4</accession>
<name>A0A7S0AIT4_9DINO</name>
<feature type="region of interest" description="Disordered" evidence="1">
    <location>
        <begin position="291"/>
        <end position="316"/>
    </location>
</feature>